<name>A0A061RXG0_9CHLO</name>
<evidence type="ECO:0000313" key="1">
    <source>
        <dbReference type="EMBL" id="JAC75454.1"/>
    </source>
</evidence>
<sequence length="59" mass="6672">MNSLQKFSRRASHVRSFVEHQLLPEPCSSVSSPQNWLRTCVQKTFTAGYSSQPSSEDVD</sequence>
<proteinExistence type="predicted"/>
<dbReference type="AlphaFoldDB" id="A0A061RXG0"/>
<feature type="non-terminal residue" evidence="1">
    <location>
        <position position="59"/>
    </location>
</feature>
<gene>
    <name evidence="1" type="ORF">TSPGSL018_23033</name>
</gene>
<organism evidence="1">
    <name type="scientific">Tetraselmis sp. GSL018</name>
    <dbReference type="NCBI Taxonomy" id="582737"/>
    <lineage>
        <taxon>Eukaryota</taxon>
        <taxon>Viridiplantae</taxon>
        <taxon>Chlorophyta</taxon>
        <taxon>core chlorophytes</taxon>
        <taxon>Chlorodendrophyceae</taxon>
        <taxon>Chlorodendrales</taxon>
        <taxon>Chlorodendraceae</taxon>
        <taxon>Tetraselmis</taxon>
    </lineage>
</organism>
<protein>
    <submittedName>
        <fullName evidence="1">Uncharacterized protein</fullName>
    </submittedName>
</protein>
<dbReference type="EMBL" id="GBEZ01010194">
    <property type="protein sequence ID" value="JAC75454.1"/>
    <property type="molecule type" value="Transcribed_RNA"/>
</dbReference>
<reference evidence="1" key="1">
    <citation type="submission" date="2014-05" db="EMBL/GenBank/DDBJ databases">
        <title>The transcriptome of the halophilic microalga Tetraselmis sp. GSL018 isolated from the Great Salt Lake, Utah.</title>
        <authorList>
            <person name="Jinkerson R.E."/>
            <person name="D'Adamo S."/>
            <person name="Posewitz M.C."/>
        </authorList>
    </citation>
    <scope>NUCLEOTIDE SEQUENCE</scope>
    <source>
        <strain evidence="1">GSL018</strain>
    </source>
</reference>
<accession>A0A061RXG0</accession>